<keyword evidence="1" id="KW-0472">Membrane</keyword>
<dbReference type="Proteomes" id="UP000700732">
    <property type="component" value="Unassembled WGS sequence"/>
</dbReference>
<protein>
    <submittedName>
        <fullName evidence="2">Membrane protein</fullName>
    </submittedName>
</protein>
<name>A0ABR6W8K9_9BACT</name>
<evidence type="ECO:0000256" key="1">
    <source>
        <dbReference type="SAM" id="Phobius"/>
    </source>
</evidence>
<sequence>MNEKTVKKMARLMLGGTLVFAGISHLTVGRKDFRAQVPDWVPLPIDDTVVYSGLAEIALGSSLILASDRHEQTVGKVAASFFTAVFPGNISQFVNKRSAFGLDTDRKRFTRLFFQPVLIYWALASTNNT</sequence>
<keyword evidence="3" id="KW-1185">Reference proteome</keyword>
<accession>A0ABR6W8K9</accession>
<evidence type="ECO:0000313" key="2">
    <source>
        <dbReference type="EMBL" id="MBC3792252.1"/>
    </source>
</evidence>
<dbReference type="PANTHER" id="PTHR36974:SF1">
    <property type="entry name" value="DOXX FAMILY MEMBRANE PROTEIN"/>
    <property type="match status" value="1"/>
</dbReference>
<gene>
    <name evidence="2" type="ORF">FH603_2762</name>
</gene>
<feature type="transmembrane region" description="Helical" evidence="1">
    <location>
        <begin position="12"/>
        <end position="28"/>
    </location>
</feature>
<keyword evidence="1" id="KW-0812">Transmembrane</keyword>
<keyword evidence="1" id="KW-1133">Transmembrane helix</keyword>
<reference evidence="2 3" key="1">
    <citation type="submission" date="2019-06" db="EMBL/GenBank/DDBJ databases">
        <title>Spirosoma utsteinense sp. nov. isolated from Antarctic ice-free soils.</title>
        <authorList>
            <person name="Tahon G."/>
        </authorList>
    </citation>
    <scope>NUCLEOTIDE SEQUENCE [LARGE SCALE GENOMIC DNA]</scope>
    <source>
        <strain evidence="2 3">LMG 31447</strain>
    </source>
</reference>
<evidence type="ECO:0000313" key="3">
    <source>
        <dbReference type="Proteomes" id="UP000700732"/>
    </source>
</evidence>
<dbReference type="EMBL" id="VFIA01000014">
    <property type="protein sequence ID" value="MBC3792252.1"/>
    <property type="molecule type" value="Genomic_DNA"/>
</dbReference>
<comment type="caution">
    <text evidence="2">The sequence shown here is derived from an EMBL/GenBank/DDBJ whole genome shotgun (WGS) entry which is preliminary data.</text>
</comment>
<dbReference type="PANTHER" id="PTHR36974">
    <property type="entry name" value="MEMBRANE PROTEIN-RELATED"/>
    <property type="match status" value="1"/>
</dbReference>
<proteinExistence type="predicted"/>
<dbReference type="RefSeq" id="WP_186738030.1">
    <property type="nucleotide sequence ID" value="NZ_VFIA01000014.1"/>
</dbReference>
<organism evidence="2 3">
    <name type="scientific">Spirosoma utsteinense</name>
    <dbReference type="NCBI Taxonomy" id="2585773"/>
    <lineage>
        <taxon>Bacteria</taxon>
        <taxon>Pseudomonadati</taxon>
        <taxon>Bacteroidota</taxon>
        <taxon>Cytophagia</taxon>
        <taxon>Cytophagales</taxon>
        <taxon>Cytophagaceae</taxon>
        <taxon>Spirosoma</taxon>
    </lineage>
</organism>